<dbReference type="AlphaFoldDB" id="A0AAN9EQG0"/>
<dbReference type="InterPro" id="IPR044789">
    <property type="entry name" value="Put_A1-4-GlycosylTfrase_plant"/>
</dbReference>
<evidence type="ECO:0000313" key="2">
    <source>
        <dbReference type="Proteomes" id="UP001372338"/>
    </source>
</evidence>
<reference evidence="1 2" key="1">
    <citation type="submission" date="2024-01" db="EMBL/GenBank/DDBJ databases">
        <title>The genomes of 5 underutilized Papilionoideae crops provide insights into root nodulation and disease resistanc.</title>
        <authorList>
            <person name="Yuan L."/>
        </authorList>
    </citation>
    <scope>NUCLEOTIDE SEQUENCE [LARGE SCALE GENOMIC DNA]</scope>
    <source>
        <strain evidence="1">ZHUSHIDOU_FW_LH</strain>
        <tissue evidence="1">Leaf</tissue>
    </source>
</reference>
<dbReference type="PANTHER" id="PTHR47213:SF1">
    <property type="entry name" value="OS07G0567300 PROTEIN"/>
    <property type="match status" value="1"/>
</dbReference>
<organism evidence="1 2">
    <name type="scientific">Crotalaria pallida</name>
    <name type="common">Smooth rattlebox</name>
    <name type="synonym">Crotalaria striata</name>
    <dbReference type="NCBI Taxonomy" id="3830"/>
    <lineage>
        <taxon>Eukaryota</taxon>
        <taxon>Viridiplantae</taxon>
        <taxon>Streptophyta</taxon>
        <taxon>Embryophyta</taxon>
        <taxon>Tracheophyta</taxon>
        <taxon>Spermatophyta</taxon>
        <taxon>Magnoliopsida</taxon>
        <taxon>eudicotyledons</taxon>
        <taxon>Gunneridae</taxon>
        <taxon>Pentapetalae</taxon>
        <taxon>rosids</taxon>
        <taxon>fabids</taxon>
        <taxon>Fabales</taxon>
        <taxon>Fabaceae</taxon>
        <taxon>Papilionoideae</taxon>
        <taxon>50 kb inversion clade</taxon>
        <taxon>genistoids sensu lato</taxon>
        <taxon>core genistoids</taxon>
        <taxon>Crotalarieae</taxon>
        <taxon>Crotalaria</taxon>
    </lineage>
</organism>
<comment type="caution">
    <text evidence="1">The sequence shown here is derived from an EMBL/GenBank/DDBJ whole genome shotgun (WGS) entry which is preliminary data.</text>
</comment>
<name>A0AAN9EQG0_CROPI</name>
<protein>
    <submittedName>
        <fullName evidence="1">Uncharacterized protein</fullName>
    </submittedName>
</protein>
<sequence length="293" mass="33188">MLPISRSRRRPRYGAFLCAVVTAILLLLSVSLLHTHLSLSHPHSHSHPRFHHHHLHRNTRPTHYFNYDSLLSDSANDDATGGEDTIDALDIVDEQQPPQEDEEDDEPFDQIKVSAGYFFCHVGGVIRKAFNKRFMEEWDDGVHQNGIFFLGSEVGEGGGVVDEDCSKAAFGSDDIPVDEGVRMKAIRVMGIEDALLLKMGRRVSPLREGWGDWFDKKSDFLRKDKMLRSNLEALNPLHNPILQDPDSVAYTGFTKGDKIVNKAFLNEIKRKASKMMMIQDSKFQAPQDTTNHH</sequence>
<dbReference type="PANTHER" id="PTHR47213">
    <property type="entry name" value="OS07G0567300 PROTEIN"/>
    <property type="match status" value="1"/>
</dbReference>
<evidence type="ECO:0000313" key="1">
    <source>
        <dbReference type="EMBL" id="KAK7258093.1"/>
    </source>
</evidence>
<accession>A0AAN9EQG0</accession>
<keyword evidence="2" id="KW-1185">Reference proteome</keyword>
<dbReference type="EMBL" id="JAYWIO010000006">
    <property type="protein sequence ID" value="KAK7258093.1"/>
    <property type="molecule type" value="Genomic_DNA"/>
</dbReference>
<dbReference type="Proteomes" id="UP001372338">
    <property type="component" value="Unassembled WGS sequence"/>
</dbReference>
<proteinExistence type="predicted"/>
<gene>
    <name evidence="1" type="ORF">RIF29_32542</name>
</gene>